<gene>
    <name evidence="2" type="ORF">H8717_01115</name>
</gene>
<evidence type="ECO:0000259" key="1">
    <source>
        <dbReference type="Pfam" id="PF09359"/>
    </source>
</evidence>
<name>A0ABR7NF27_9FIRM</name>
<dbReference type="Pfam" id="PF09359">
    <property type="entry name" value="VTC"/>
    <property type="match status" value="1"/>
</dbReference>
<reference evidence="2 3" key="1">
    <citation type="submission" date="2020-08" db="EMBL/GenBank/DDBJ databases">
        <title>Genome public.</title>
        <authorList>
            <person name="Liu C."/>
            <person name="Sun Q."/>
        </authorList>
    </citation>
    <scope>NUCLEOTIDE SEQUENCE [LARGE SCALE GENOMIC DNA]</scope>
    <source>
        <strain evidence="2 3">BX1</strain>
    </source>
</reference>
<accession>A0ABR7NF27</accession>
<protein>
    <submittedName>
        <fullName evidence="2">Polyphosphate polymerase domain-containing protein</fullName>
    </submittedName>
</protein>
<dbReference type="Proteomes" id="UP000658131">
    <property type="component" value="Unassembled WGS sequence"/>
</dbReference>
<dbReference type="Gene3D" id="3.20.100.30">
    <property type="entry name" value="VTC, catalytic tunnel domain"/>
    <property type="match status" value="1"/>
</dbReference>
<comment type="caution">
    <text evidence="2">The sequence shown here is derived from an EMBL/GenBank/DDBJ whole genome shotgun (WGS) entry which is preliminary data.</text>
</comment>
<evidence type="ECO:0000313" key="2">
    <source>
        <dbReference type="EMBL" id="MBC8575014.1"/>
    </source>
</evidence>
<dbReference type="RefSeq" id="WP_262398705.1">
    <property type="nucleotide sequence ID" value="NZ_JACRTB010000002.1"/>
</dbReference>
<feature type="domain" description="VTC" evidence="1">
    <location>
        <begin position="9"/>
        <end position="223"/>
    </location>
</feature>
<dbReference type="CDD" id="cd07750">
    <property type="entry name" value="PolyPPase_VTC_like"/>
    <property type="match status" value="1"/>
</dbReference>
<keyword evidence="3" id="KW-1185">Reference proteome</keyword>
<evidence type="ECO:0000313" key="3">
    <source>
        <dbReference type="Proteomes" id="UP000658131"/>
    </source>
</evidence>
<proteinExistence type="predicted"/>
<dbReference type="EMBL" id="JACRTB010000002">
    <property type="protein sequence ID" value="MBC8575014.1"/>
    <property type="molecule type" value="Genomic_DNA"/>
</dbReference>
<dbReference type="SUPFAM" id="SSF55154">
    <property type="entry name" value="CYTH-like phosphatases"/>
    <property type="match status" value="1"/>
</dbReference>
<dbReference type="InterPro" id="IPR042267">
    <property type="entry name" value="VTC_sf"/>
</dbReference>
<dbReference type="InterPro" id="IPR018966">
    <property type="entry name" value="VTC_domain"/>
</dbReference>
<dbReference type="InterPro" id="IPR033469">
    <property type="entry name" value="CYTH-like_dom_sf"/>
</dbReference>
<sequence>MAIITTFERTEKKYLLEPGQFDALSRMLSDRMTIDQYGRHTICNIYYDTDDYRLIRASIEKPSYKEKLRLRSYGIPRNSDPVFVELKKKCGGVVYKRRERLTLDEARRFLGRSAEPVHQNQILREIDWFLNLYQPSPKVFLAYDRIALYGSEDPGLRITFDDSIRWRTTALDLAMGDWGSPLLSGGCRLMEIKLCGGMPLWLARALSECKAYPASFSKYGEVYRVNLARTFLKKGDCPCA</sequence>
<organism evidence="2 3">
    <name type="scientific">Yanshouia hominis</name>
    <dbReference type="NCBI Taxonomy" id="2763673"/>
    <lineage>
        <taxon>Bacteria</taxon>
        <taxon>Bacillati</taxon>
        <taxon>Bacillota</taxon>
        <taxon>Clostridia</taxon>
        <taxon>Eubacteriales</taxon>
        <taxon>Oscillospiraceae</taxon>
        <taxon>Yanshouia</taxon>
    </lineage>
</organism>